<keyword evidence="4" id="KW-0813">Transport</keyword>
<evidence type="ECO:0000313" key="11">
    <source>
        <dbReference type="EMBL" id="KAG2382338.1"/>
    </source>
</evidence>
<dbReference type="GO" id="GO:0005743">
    <property type="term" value="C:mitochondrial inner membrane"/>
    <property type="evidence" value="ECO:0007669"/>
    <property type="project" value="UniProtKB-SubCell"/>
</dbReference>
<dbReference type="AlphaFoldDB" id="A0AA88KJX7"/>
<evidence type="ECO:0000256" key="2">
    <source>
        <dbReference type="ARBA" id="ARBA00004443"/>
    </source>
</evidence>
<evidence type="ECO:0000313" key="12">
    <source>
        <dbReference type="Proteomes" id="UP000816034"/>
    </source>
</evidence>
<dbReference type="Proteomes" id="UP000816034">
    <property type="component" value="Unassembled WGS sequence"/>
</dbReference>
<feature type="domain" description="Ribosomal protein/NADH dehydrogenase" evidence="10">
    <location>
        <begin position="21"/>
        <end position="94"/>
    </location>
</feature>
<organism evidence="11 12">
    <name type="scientific">Naegleria lovaniensis</name>
    <name type="common">Amoeba</name>
    <dbReference type="NCBI Taxonomy" id="51637"/>
    <lineage>
        <taxon>Eukaryota</taxon>
        <taxon>Discoba</taxon>
        <taxon>Heterolobosea</taxon>
        <taxon>Tetramitia</taxon>
        <taxon>Eutetramitia</taxon>
        <taxon>Vahlkampfiidae</taxon>
        <taxon>Naegleria</taxon>
    </lineage>
</organism>
<dbReference type="Gene3D" id="3.40.30.10">
    <property type="entry name" value="Glutaredoxin"/>
    <property type="match status" value="1"/>
</dbReference>
<evidence type="ECO:0000256" key="6">
    <source>
        <dbReference type="ARBA" id="ARBA00022792"/>
    </source>
</evidence>
<evidence type="ECO:0000256" key="4">
    <source>
        <dbReference type="ARBA" id="ARBA00022448"/>
    </source>
</evidence>
<evidence type="ECO:0000256" key="1">
    <source>
        <dbReference type="ARBA" id="ARBA00003195"/>
    </source>
</evidence>
<dbReference type="InterPro" id="IPR007741">
    <property type="entry name" value="Ribosomal_mL43/mS25/NADH_DH"/>
</dbReference>
<dbReference type="RefSeq" id="XP_044548017.1">
    <property type="nucleotide sequence ID" value="XM_044695302.1"/>
</dbReference>
<proteinExistence type="inferred from homology"/>
<dbReference type="InterPro" id="IPR016464">
    <property type="entry name" value="NADH_Ub_cplx-1_asu_su-2"/>
</dbReference>
<evidence type="ECO:0000256" key="9">
    <source>
        <dbReference type="ARBA" id="ARBA00023136"/>
    </source>
</evidence>
<name>A0AA88KJX7_NAELO</name>
<keyword evidence="6" id="KW-0999">Mitochondrion inner membrane</keyword>
<gene>
    <name evidence="11" type="ORF">C9374_005540</name>
</gene>
<comment type="similarity">
    <text evidence="3">Belongs to the complex I NDUFA2 subunit family.</text>
</comment>
<evidence type="ECO:0000256" key="3">
    <source>
        <dbReference type="ARBA" id="ARBA00008939"/>
    </source>
</evidence>
<dbReference type="GeneID" id="68097995"/>
<accession>A0AA88KJX7</accession>
<comment type="caution">
    <text evidence="11">The sequence shown here is derived from an EMBL/GenBank/DDBJ whole genome shotgun (WGS) entry which is preliminary data.</text>
</comment>
<keyword evidence="8" id="KW-0496">Mitochondrion</keyword>
<dbReference type="SUPFAM" id="SSF52833">
    <property type="entry name" value="Thioredoxin-like"/>
    <property type="match status" value="1"/>
</dbReference>
<sequence length="126" mass="15071">MSWRGKLSKNVHQLMFYFCPKNGQSQGVRDFLQTNYSDIKALNPYTGLLIRETPDIEEPFVMVERHYGVREKKDVKNLTASDIENLIKEVTLEPERPRDTRPLHERVRDILPEEYLRFNPEMPYRF</sequence>
<keyword evidence="7" id="KW-0249">Electron transport</keyword>
<reference evidence="11 12" key="1">
    <citation type="journal article" date="2018" name="BMC Genomics">
        <title>The genome of Naegleria lovaniensis, the basis for a comparative approach to unravel pathogenicity factors of the human pathogenic amoeba N. fowleri.</title>
        <authorList>
            <person name="Liechti N."/>
            <person name="Schurch N."/>
            <person name="Bruggmann R."/>
            <person name="Wittwer M."/>
        </authorList>
    </citation>
    <scope>NUCLEOTIDE SEQUENCE [LARGE SCALE GENOMIC DNA]</scope>
    <source>
        <strain evidence="11 12">ATCC 30569</strain>
    </source>
</reference>
<dbReference type="PANTHER" id="PTHR12878">
    <property type="entry name" value="NADH-UBIQUINONE OXIDOREDUCTASE B8 SUBUNIT"/>
    <property type="match status" value="1"/>
</dbReference>
<dbReference type="InterPro" id="IPR036249">
    <property type="entry name" value="Thioredoxin-like_sf"/>
</dbReference>
<evidence type="ECO:0000256" key="7">
    <source>
        <dbReference type="ARBA" id="ARBA00022982"/>
    </source>
</evidence>
<comment type="function">
    <text evidence="1">Accessory subunit of the mitochondrial membrane respiratory chain NADH dehydrogenase (Complex I), that is believed not to be involved in catalysis. Complex I functions in the transfer of electrons from NADH to the respiratory chain. The immediate electron acceptor for the enzyme is believed to be ubiquinone.</text>
</comment>
<dbReference type="EMBL" id="PYSW02000024">
    <property type="protein sequence ID" value="KAG2382338.1"/>
    <property type="molecule type" value="Genomic_DNA"/>
</dbReference>
<evidence type="ECO:0000259" key="10">
    <source>
        <dbReference type="SMART" id="SM00916"/>
    </source>
</evidence>
<evidence type="ECO:0000256" key="5">
    <source>
        <dbReference type="ARBA" id="ARBA00022660"/>
    </source>
</evidence>
<keyword evidence="12" id="KW-1185">Reference proteome</keyword>
<dbReference type="SMART" id="SM00916">
    <property type="entry name" value="L51_S25_CI-B8"/>
    <property type="match status" value="1"/>
</dbReference>
<keyword evidence="5" id="KW-0679">Respiratory chain</keyword>
<keyword evidence="9" id="KW-0472">Membrane</keyword>
<protein>
    <recommendedName>
        <fullName evidence="10">Ribosomal protein/NADH dehydrogenase domain-containing protein</fullName>
    </recommendedName>
</protein>
<dbReference type="Pfam" id="PF05047">
    <property type="entry name" value="L51_S25_CI-B8"/>
    <property type="match status" value="1"/>
</dbReference>
<comment type="subcellular location">
    <subcellularLocation>
        <location evidence="2">Mitochondrion inner membrane</location>
        <topology evidence="2">Peripheral membrane protein</topology>
        <orientation evidence="2">Matrix side</orientation>
    </subcellularLocation>
</comment>
<evidence type="ECO:0000256" key="8">
    <source>
        <dbReference type="ARBA" id="ARBA00023128"/>
    </source>
</evidence>
<dbReference type="PANTHER" id="PTHR12878:SF0">
    <property type="entry name" value="NADH DEHYDROGENASE [UBIQUINONE] 1 ALPHA SUBCOMPLEX SUBUNIT 2"/>
    <property type="match status" value="1"/>
</dbReference>